<name>A0A8M1KDN4_CLUHA</name>
<reference evidence="3" key="1">
    <citation type="submission" date="2025-08" db="UniProtKB">
        <authorList>
            <consortium name="RefSeq"/>
        </authorList>
    </citation>
    <scope>IDENTIFICATION</scope>
</reference>
<feature type="compositionally biased region" description="Polar residues" evidence="1">
    <location>
        <begin position="225"/>
        <end position="239"/>
    </location>
</feature>
<feature type="compositionally biased region" description="Polar residues" evidence="1">
    <location>
        <begin position="504"/>
        <end position="517"/>
    </location>
</feature>
<dbReference type="OrthoDB" id="6428926at2759"/>
<sequence length="799" mass="88792">MLLMEYPPSKRLKEYHHDAVPDPFSDEEDFTQDDLNEIDVIASQAITRNIQGTVAKTPVDPVRCPGGHSKPEGRRTFALSNHPGPSRGVEIGNVRTSHGRSVTSGNGQSVERNGEKSCYSKLEAQHATLLEKLKEVEEEILMKNGEIRVLRDSIRLANQEKEQQRLALYHQEKEKSQAQSDREKELSKKIQSLQSELHFKEAEMNKMKSKLQHSERGGKLPGTPSAKNSPKMTSTVTLQQDREPHVSPGGSPFITKETFTAQLSVRPSPLKSCPADGTKQIRDGFEKETPINTFPVQQLQQGSVLLNLLLQHPLDPSSLGLCHLLCISPDSLCGLLSQHGSLRGSLCGSSTSSSSACSTDARLLSRPHAHFNQLQSLAMSGLSALVLGYPTHPKVHTKGHLTSAKSCPGAVHLLPLLEHHISLFCQTLETMDSSVKSPLRGISLSSSSVSPLSSNIEETLLSQEDIALASVKAVRLIVSQSDEAVQTLLSQPSQEVTLEMEAMAQSNAAPSNQQPGTSKGRGASEREREERKLPQHPLFKRLVQLADPTYSCSTTQKEALVIGSLATLSLLAQRADEGQLRRFDSLMASQSLSQCLSLDSTFNTIFLSVRLLTILVSSDDMAEKLCSHLYSCPFLKIFQLVISRPDKSTTEDHWFKLEIEMIRFLSRLFIQKASLWTTYFATSCQCNSEVVRTLVVLLHRQWLRMHSAEWRLGQQANWTGPGVTLLREALMLLYWLLQNDSNFSDHCLDVMHMYEQMIPAIRDTFRMVPNLTESEELALDEICRSVAENVEDMEVDAGF</sequence>
<dbReference type="RefSeq" id="XP_042560610.1">
    <property type="nucleotide sequence ID" value="XM_042704676.1"/>
</dbReference>
<protein>
    <submittedName>
        <fullName evidence="3">ATR-interacting protein-like</fullName>
    </submittedName>
</protein>
<dbReference type="GeneID" id="122129936"/>
<dbReference type="KEGG" id="char:122129936"/>
<feature type="region of interest" description="Disordered" evidence="1">
    <location>
        <begin position="503"/>
        <end position="533"/>
    </location>
</feature>
<feature type="compositionally biased region" description="Basic and acidic residues" evidence="1">
    <location>
        <begin position="522"/>
        <end position="533"/>
    </location>
</feature>
<gene>
    <name evidence="3" type="primary">LOC122129936</name>
</gene>
<feature type="region of interest" description="Disordered" evidence="1">
    <location>
        <begin position="206"/>
        <end position="252"/>
    </location>
</feature>
<feature type="region of interest" description="Disordered" evidence="1">
    <location>
        <begin position="57"/>
        <end position="114"/>
    </location>
</feature>
<accession>A0A8M1KDN4</accession>
<proteinExistence type="predicted"/>
<evidence type="ECO:0000313" key="3">
    <source>
        <dbReference type="RefSeq" id="XP_042560610.1"/>
    </source>
</evidence>
<feature type="compositionally biased region" description="Polar residues" evidence="1">
    <location>
        <begin position="94"/>
        <end position="111"/>
    </location>
</feature>
<dbReference type="InterPro" id="IPR033349">
    <property type="entry name" value="ATRIP"/>
</dbReference>
<evidence type="ECO:0000313" key="2">
    <source>
        <dbReference type="Proteomes" id="UP000515152"/>
    </source>
</evidence>
<evidence type="ECO:0000256" key="1">
    <source>
        <dbReference type="SAM" id="MobiDB-lite"/>
    </source>
</evidence>
<keyword evidence="2" id="KW-1185">Reference proteome</keyword>
<organism evidence="2 3">
    <name type="scientific">Clupea harengus</name>
    <name type="common">Atlantic herring</name>
    <dbReference type="NCBI Taxonomy" id="7950"/>
    <lineage>
        <taxon>Eukaryota</taxon>
        <taxon>Metazoa</taxon>
        <taxon>Chordata</taxon>
        <taxon>Craniata</taxon>
        <taxon>Vertebrata</taxon>
        <taxon>Euteleostomi</taxon>
        <taxon>Actinopterygii</taxon>
        <taxon>Neopterygii</taxon>
        <taxon>Teleostei</taxon>
        <taxon>Clupei</taxon>
        <taxon>Clupeiformes</taxon>
        <taxon>Clupeoidei</taxon>
        <taxon>Clupeidae</taxon>
        <taxon>Clupea</taxon>
    </lineage>
</organism>
<dbReference type="GO" id="GO:0000077">
    <property type="term" value="P:DNA damage checkpoint signaling"/>
    <property type="evidence" value="ECO:0007669"/>
    <property type="project" value="InterPro"/>
</dbReference>
<dbReference type="Proteomes" id="UP000515152">
    <property type="component" value="Unplaced"/>
</dbReference>
<dbReference type="PANTHER" id="PTHR28594">
    <property type="entry name" value="ATR-INTERACTING PROTEIN"/>
    <property type="match status" value="1"/>
</dbReference>
<feature type="compositionally biased region" description="Basic and acidic residues" evidence="1">
    <location>
        <begin position="206"/>
        <end position="218"/>
    </location>
</feature>
<dbReference type="PANTHER" id="PTHR28594:SF1">
    <property type="entry name" value="ATR-INTERACTING PROTEIN"/>
    <property type="match status" value="1"/>
</dbReference>
<dbReference type="GO" id="GO:0006281">
    <property type="term" value="P:DNA repair"/>
    <property type="evidence" value="ECO:0007669"/>
    <property type="project" value="TreeGrafter"/>
</dbReference>
<dbReference type="AlphaFoldDB" id="A0A8M1KDN4"/>